<dbReference type="EMBL" id="JAKMXF010000301">
    <property type="protein sequence ID" value="KAI6651889.1"/>
    <property type="molecule type" value="Genomic_DNA"/>
</dbReference>
<evidence type="ECO:0000313" key="1">
    <source>
        <dbReference type="EMBL" id="KAI6651889.1"/>
    </source>
</evidence>
<dbReference type="AlphaFoldDB" id="A0AAV7JTM4"/>
<name>A0AAV7JTM4_9METZ</name>
<accession>A0AAV7JTM4</accession>
<evidence type="ECO:0000313" key="2">
    <source>
        <dbReference type="Proteomes" id="UP001165289"/>
    </source>
</evidence>
<organism evidence="1 2">
    <name type="scientific">Oopsacas minuta</name>
    <dbReference type="NCBI Taxonomy" id="111878"/>
    <lineage>
        <taxon>Eukaryota</taxon>
        <taxon>Metazoa</taxon>
        <taxon>Porifera</taxon>
        <taxon>Hexactinellida</taxon>
        <taxon>Hexasterophora</taxon>
        <taxon>Lyssacinosida</taxon>
        <taxon>Leucopsacidae</taxon>
        <taxon>Oopsacas</taxon>
    </lineage>
</organism>
<gene>
    <name evidence="1" type="ORF">LOD99_4768</name>
</gene>
<protein>
    <submittedName>
        <fullName evidence="1">Uncharacterized protein</fullName>
    </submittedName>
</protein>
<keyword evidence="2" id="KW-1185">Reference proteome</keyword>
<proteinExistence type="predicted"/>
<dbReference type="Proteomes" id="UP001165289">
    <property type="component" value="Unassembled WGS sequence"/>
</dbReference>
<sequence>MGPTQGGRNCDTAVKEQIRNDVIASPSRSTRKRSLALVIPRASLMRVMKEDIHLLRTHEQLKMNIVLEITVLSEDVLKSVFQNFALRLKNVQECNGGHIVQLL</sequence>
<reference evidence="1 2" key="1">
    <citation type="journal article" date="2023" name="BMC Biol.">
        <title>The compact genome of the sponge Oopsacas minuta (Hexactinellida) is lacking key metazoan core genes.</title>
        <authorList>
            <person name="Santini S."/>
            <person name="Schenkelaars Q."/>
            <person name="Jourda C."/>
            <person name="Duchesne M."/>
            <person name="Belahbib H."/>
            <person name="Rocher C."/>
            <person name="Selva M."/>
            <person name="Riesgo A."/>
            <person name="Vervoort M."/>
            <person name="Leys S.P."/>
            <person name="Kodjabachian L."/>
            <person name="Le Bivic A."/>
            <person name="Borchiellini C."/>
            <person name="Claverie J.M."/>
            <person name="Renard E."/>
        </authorList>
    </citation>
    <scope>NUCLEOTIDE SEQUENCE [LARGE SCALE GENOMIC DNA]</scope>
    <source>
        <strain evidence="1">SPO-2</strain>
    </source>
</reference>
<comment type="caution">
    <text evidence="1">The sequence shown here is derived from an EMBL/GenBank/DDBJ whole genome shotgun (WGS) entry which is preliminary data.</text>
</comment>